<sequence length="124" mass="14487">MPDYTNNHNFPFFFLGTPTREELHHSRDQTKHLKMDLLELFLKKGSSLIVWRTVVVAALKNEDEVLNHVICCNSSLHIQIFLPVKSSRSLLYRSFHPPKTEKMKVRPEAKFAICYSLIFLLNDT</sequence>
<accession>A0A2P5BI55</accession>
<reference evidence="2" key="1">
    <citation type="submission" date="2016-06" db="EMBL/GenBank/DDBJ databases">
        <title>Parallel loss of symbiosis genes in relatives of nitrogen-fixing non-legume Parasponia.</title>
        <authorList>
            <person name="Van Velzen R."/>
            <person name="Holmer R."/>
            <person name="Bu F."/>
            <person name="Rutten L."/>
            <person name="Van Zeijl A."/>
            <person name="Liu W."/>
            <person name="Santuari L."/>
            <person name="Cao Q."/>
            <person name="Sharma T."/>
            <person name="Shen D."/>
            <person name="Roswanjaya Y."/>
            <person name="Wardhani T."/>
            <person name="Kalhor M.S."/>
            <person name="Jansen J."/>
            <person name="Van den Hoogen J."/>
            <person name="Gungor B."/>
            <person name="Hartog M."/>
            <person name="Hontelez J."/>
            <person name="Verver J."/>
            <person name="Yang W.-C."/>
            <person name="Schijlen E."/>
            <person name="Repin R."/>
            <person name="Schilthuizen M."/>
            <person name="Schranz E."/>
            <person name="Heidstra R."/>
            <person name="Miyata K."/>
            <person name="Fedorova E."/>
            <person name="Kohlen W."/>
            <person name="Bisseling T."/>
            <person name="Smit S."/>
            <person name="Geurts R."/>
        </authorList>
    </citation>
    <scope>NUCLEOTIDE SEQUENCE [LARGE SCALE GENOMIC DNA]</scope>
    <source>
        <strain evidence="2">cv. WU1-14</strain>
    </source>
</reference>
<name>A0A2P5BI55_PARAD</name>
<evidence type="ECO:0000313" key="2">
    <source>
        <dbReference type="Proteomes" id="UP000237105"/>
    </source>
</evidence>
<gene>
    <name evidence="1" type="ORF">PanWU01x14_236630</name>
</gene>
<comment type="caution">
    <text evidence="1">The sequence shown here is derived from an EMBL/GenBank/DDBJ whole genome shotgun (WGS) entry which is preliminary data.</text>
</comment>
<dbReference type="AlphaFoldDB" id="A0A2P5BI55"/>
<keyword evidence="2" id="KW-1185">Reference proteome</keyword>
<dbReference type="EMBL" id="JXTB01000276">
    <property type="protein sequence ID" value="PON48468.1"/>
    <property type="molecule type" value="Genomic_DNA"/>
</dbReference>
<proteinExistence type="predicted"/>
<protein>
    <submittedName>
        <fullName evidence="1">Uncharacterized protein</fullName>
    </submittedName>
</protein>
<dbReference type="Proteomes" id="UP000237105">
    <property type="component" value="Unassembled WGS sequence"/>
</dbReference>
<organism evidence="1 2">
    <name type="scientific">Parasponia andersonii</name>
    <name type="common">Sponia andersonii</name>
    <dbReference type="NCBI Taxonomy" id="3476"/>
    <lineage>
        <taxon>Eukaryota</taxon>
        <taxon>Viridiplantae</taxon>
        <taxon>Streptophyta</taxon>
        <taxon>Embryophyta</taxon>
        <taxon>Tracheophyta</taxon>
        <taxon>Spermatophyta</taxon>
        <taxon>Magnoliopsida</taxon>
        <taxon>eudicotyledons</taxon>
        <taxon>Gunneridae</taxon>
        <taxon>Pentapetalae</taxon>
        <taxon>rosids</taxon>
        <taxon>fabids</taxon>
        <taxon>Rosales</taxon>
        <taxon>Cannabaceae</taxon>
        <taxon>Parasponia</taxon>
    </lineage>
</organism>
<evidence type="ECO:0000313" key="1">
    <source>
        <dbReference type="EMBL" id="PON48468.1"/>
    </source>
</evidence>